<organism evidence="1 2">
    <name type="scientific">Falsiroseomonas selenitidurans</name>
    <dbReference type="NCBI Taxonomy" id="2716335"/>
    <lineage>
        <taxon>Bacteria</taxon>
        <taxon>Pseudomonadati</taxon>
        <taxon>Pseudomonadota</taxon>
        <taxon>Alphaproteobacteria</taxon>
        <taxon>Acetobacterales</taxon>
        <taxon>Roseomonadaceae</taxon>
        <taxon>Falsiroseomonas</taxon>
    </lineage>
</organism>
<dbReference type="RefSeq" id="WP_168031799.1">
    <property type="nucleotide sequence ID" value="NZ_JAAVNE010000022.1"/>
</dbReference>
<accession>A0ABX1E5M7</accession>
<reference evidence="1 2" key="1">
    <citation type="submission" date="2020-03" db="EMBL/GenBank/DDBJ databases">
        <title>Roseomonas selenitidurans sp. nov. isolated from urban soil.</title>
        <authorList>
            <person name="Liu H."/>
        </authorList>
    </citation>
    <scope>NUCLEOTIDE SEQUENCE [LARGE SCALE GENOMIC DNA]</scope>
    <source>
        <strain evidence="1 2">BU-1</strain>
    </source>
</reference>
<keyword evidence="2" id="KW-1185">Reference proteome</keyword>
<comment type="caution">
    <text evidence="1">The sequence shown here is derived from an EMBL/GenBank/DDBJ whole genome shotgun (WGS) entry which is preliminary data.</text>
</comment>
<dbReference type="Proteomes" id="UP000787635">
    <property type="component" value="Unassembled WGS sequence"/>
</dbReference>
<name>A0ABX1E5M7_9PROT</name>
<protein>
    <submittedName>
        <fullName evidence="1">Uncharacterized protein</fullName>
    </submittedName>
</protein>
<dbReference type="EMBL" id="JAAVNE010000022">
    <property type="protein sequence ID" value="NKC32083.1"/>
    <property type="molecule type" value="Genomic_DNA"/>
</dbReference>
<proteinExistence type="predicted"/>
<evidence type="ECO:0000313" key="2">
    <source>
        <dbReference type="Proteomes" id="UP000787635"/>
    </source>
</evidence>
<evidence type="ECO:0000313" key="1">
    <source>
        <dbReference type="EMBL" id="NKC32083.1"/>
    </source>
</evidence>
<gene>
    <name evidence="1" type="ORF">HEQ75_14555</name>
</gene>
<sequence>MITTRPVYRFNFTGAAVAEEAAVTFYQGRDVVLHVRMRRAAEGLVLLVNDWRSGAGAGSGWGRVVSLPLPGAAAPLVVAVLRGAGRVELEVEGHGRLGFARLPGLAAVSAPVHDAAFISLLPAEPPPPLPRHCASFLFQDKAIELGQAVTFQGEGGVLLHLDLRPDPELGPGQLALVVNDAPQGVWGEELRLGLRETPGMAGIAVSLHEGPAGMILGVPDGRCLVFPRLASLAGADPPRVPSGVTLLPHGLA</sequence>